<dbReference type="PANTHER" id="PTHR21098:SF0">
    <property type="entry name" value="RIBOFLAVIN SYNTHASE"/>
    <property type="match status" value="1"/>
</dbReference>
<evidence type="ECO:0000313" key="13">
    <source>
        <dbReference type="EMBL" id="KKO18885.1"/>
    </source>
</evidence>
<comment type="function">
    <text evidence="2">Catalyzes the dismutation of two molecules of 6,7-dimethyl-8-ribityllumazine, resulting in the formation of riboflavin and 5-amino-6-(D-ribitylamino)uracil.</text>
</comment>
<comment type="subunit">
    <text evidence="4">Homotrimer.</text>
</comment>
<dbReference type="GO" id="GO:0004746">
    <property type="term" value="F:riboflavin synthase activity"/>
    <property type="evidence" value="ECO:0007669"/>
    <property type="project" value="UniProtKB-UniRule"/>
</dbReference>
<dbReference type="PANTHER" id="PTHR21098">
    <property type="entry name" value="RIBOFLAVIN SYNTHASE ALPHA CHAIN"/>
    <property type="match status" value="1"/>
</dbReference>
<name>A0A0M2UTE3_9BACT</name>
<evidence type="ECO:0000259" key="12">
    <source>
        <dbReference type="PROSITE" id="PS51177"/>
    </source>
</evidence>
<keyword evidence="8" id="KW-0808">Transferase</keyword>
<gene>
    <name evidence="13" type="ORF">BROFUL_02432</name>
</gene>
<feature type="domain" description="Lumazine-binding" evidence="12">
    <location>
        <begin position="123"/>
        <end position="219"/>
    </location>
</feature>
<organism evidence="13 14">
    <name type="scientific">Candidatus Brocadia fulgida</name>
    <dbReference type="NCBI Taxonomy" id="380242"/>
    <lineage>
        <taxon>Bacteria</taxon>
        <taxon>Pseudomonadati</taxon>
        <taxon>Planctomycetota</taxon>
        <taxon>Candidatus Brocadiia</taxon>
        <taxon>Candidatus Brocadiales</taxon>
        <taxon>Candidatus Brocadiaceae</taxon>
        <taxon>Candidatus Brocadia</taxon>
    </lineage>
</organism>
<dbReference type="Proteomes" id="UP000034954">
    <property type="component" value="Unassembled WGS sequence"/>
</dbReference>
<dbReference type="PROSITE" id="PS51177">
    <property type="entry name" value="LUMAZINE_BIND"/>
    <property type="match status" value="2"/>
</dbReference>
<accession>A0A0M2UTE3</accession>
<comment type="pathway">
    <text evidence="3">Cofactor biosynthesis; riboflavin biosynthesis; riboflavin from 2-hydroxy-3-oxobutyl phosphate and 5-amino-6-(D-ribitylamino)uracil: step 2/2.</text>
</comment>
<dbReference type="NCBIfam" id="TIGR00187">
    <property type="entry name" value="ribE"/>
    <property type="match status" value="1"/>
</dbReference>
<evidence type="ECO:0000256" key="3">
    <source>
        <dbReference type="ARBA" id="ARBA00004887"/>
    </source>
</evidence>
<dbReference type="Pfam" id="PF00677">
    <property type="entry name" value="Lum_binding"/>
    <property type="match status" value="2"/>
</dbReference>
<evidence type="ECO:0000256" key="2">
    <source>
        <dbReference type="ARBA" id="ARBA00002803"/>
    </source>
</evidence>
<dbReference type="InterPro" id="IPR001783">
    <property type="entry name" value="Lumazine-bd"/>
</dbReference>
<dbReference type="CDD" id="cd00402">
    <property type="entry name" value="Riboflavin_synthase_like"/>
    <property type="match status" value="1"/>
</dbReference>
<keyword evidence="14" id="KW-1185">Reference proteome</keyword>
<evidence type="ECO:0000256" key="1">
    <source>
        <dbReference type="ARBA" id="ARBA00000968"/>
    </source>
</evidence>
<evidence type="ECO:0000256" key="8">
    <source>
        <dbReference type="ARBA" id="ARBA00022679"/>
    </source>
</evidence>
<dbReference type="EMBL" id="LAQJ01000231">
    <property type="protein sequence ID" value="KKO18885.1"/>
    <property type="molecule type" value="Genomic_DNA"/>
</dbReference>
<evidence type="ECO:0000256" key="9">
    <source>
        <dbReference type="ARBA" id="ARBA00022737"/>
    </source>
</evidence>
<dbReference type="FunFam" id="2.40.30.20:FF:000004">
    <property type="entry name" value="Riboflavin synthase, alpha subunit"/>
    <property type="match status" value="1"/>
</dbReference>
<dbReference type="NCBIfam" id="NF006767">
    <property type="entry name" value="PRK09289.1"/>
    <property type="match status" value="1"/>
</dbReference>
<keyword evidence="9" id="KW-0677">Repeat</keyword>
<dbReference type="PATRIC" id="fig|380242.3.peg.3022"/>
<evidence type="ECO:0000256" key="6">
    <source>
        <dbReference type="ARBA" id="ARBA00013950"/>
    </source>
</evidence>
<dbReference type="PIRSF" id="PIRSF000498">
    <property type="entry name" value="Riboflavin_syn_A"/>
    <property type="match status" value="1"/>
</dbReference>
<dbReference type="SUPFAM" id="SSF63380">
    <property type="entry name" value="Riboflavin synthase domain-like"/>
    <property type="match status" value="2"/>
</dbReference>
<feature type="domain" description="Lumazine-binding" evidence="12">
    <location>
        <begin position="27"/>
        <end position="122"/>
    </location>
</feature>
<keyword evidence="7" id="KW-0686">Riboflavin biosynthesis</keyword>
<evidence type="ECO:0000256" key="11">
    <source>
        <dbReference type="PROSITE-ProRule" id="PRU00524"/>
    </source>
</evidence>
<dbReference type="AlphaFoldDB" id="A0A0M2UTE3"/>
<reference evidence="13 14" key="1">
    <citation type="journal article" date="2013" name="BMC Microbiol.">
        <title>Identification of the type II cytochrome c maturation pathway in anammox bacteria by comparative genomics.</title>
        <authorList>
            <person name="Ferousi C."/>
            <person name="Speth D.R."/>
            <person name="Reimann J."/>
            <person name="Op den Camp H.J."/>
            <person name="Allen J.W."/>
            <person name="Keltjens J.T."/>
            <person name="Jetten M.S."/>
        </authorList>
    </citation>
    <scope>NUCLEOTIDE SEQUENCE [LARGE SCALE GENOMIC DNA]</scope>
    <source>
        <strain evidence="13">RU1</strain>
    </source>
</reference>
<dbReference type="InterPro" id="IPR026017">
    <property type="entry name" value="Lumazine-bd_dom"/>
</dbReference>
<evidence type="ECO:0000256" key="7">
    <source>
        <dbReference type="ARBA" id="ARBA00022619"/>
    </source>
</evidence>
<dbReference type="EC" id="2.5.1.9" evidence="5 10"/>
<comment type="caution">
    <text evidence="13">The sequence shown here is derived from an EMBL/GenBank/DDBJ whole genome shotgun (WGS) entry which is preliminary data.</text>
</comment>
<evidence type="ECO:0000313" key="14">
    <source>
        <dbReference type="Proteomes" id="UP000034954"/>
    </source>
</evidence>
<evidence type="ECO:0000256" key="10">
    <source>
        <dbReference type="NCBIfam" id="TIGR00187"/>
    </source>
</evidence>
<feature type="repeat" description="Lumazine-binding" evidence="11">
    <location>
        <begin position="123"/>
        <end position="219"/>
    </location>
</feature>
<sequence length="240" mass="26055">MNFRVIAVTLCRFPNHGLQNLKKECTMFTGMIESLATVKNLSLRAGGGELFLDFSGFHDGLTLGESIAINGACLTVKEISGRMVSFDISGETLKKTALGKLQHAEKVNIERSLKMGDRLGGHFVTGHVDGIGMIQGKKQSADQCTMSFSVEKRLTDMMIEKGSVAIDGISLTVVDLADGLFSVAVIPYTLTATTLGFKKVGDPVNIETDMMGKWIKKHLANIQEKKGGITREQLIEQGFL</sequence>
<comment type="catalytic activity">
    <reaction evidence="1">
        <text>2 6,7-dimethyl-8-(1-D-ribityl)lumazine + H(+) = 5-amino-6-(D-ribitylamino)uracil + riboflavin</text>
        <dbReference type="Rhea" id="RHEA:20772"/>
        <dbReference type="ChEBI" id="CHEBI:15378"/>
        <dbReference type="ChEBI" id="CHEBI:15934"/>
        <dbReference type="ChEBI" id="CHEBI:57986"/>
        <dbReference type="ChEBI" id="CHEBI:58201"/>
        <dbReference type="EC" id="2.5.1.9"/>
    </reaction>
</comment>
<proteinExistence type="predicted"/>
<dbReference type="InterPro" id="IPR023366">
    <property type="entry name" value="ATP_synth_asu-like_sf"/>
</dbReference>
<evidence type="ECO:0000256" key="5">
    <source>
        <dbReference type="ARBA" id="ARBA00012827"/>
    </source>
</evidence>
<dbReference type="Gene3D" id="2.40.30.20">
    <property type="match status" value="2"/>
</dbReference>
<dbReference type="InterPro" id="IPR017938">
    <property type="entry name" value="Riboflavin_synthase-like_b-brl"/>
</dbReference>
<dbReference type="GO" id="GO:0009231">
    <property type="term" value="P:riboflavin biosynthetic process"/>
    <property type="evidence" value="ECO:0007669"/>
    <property type="project" value="UniProtKB-KW"/>
</dbReference>
<protein>
    <recommendedName>
        <fullName evidence="6 10">Riboflavin synthase</fullName>
        <ecNumber evidence="5 10">2.5.1.9</ecNumber>
    </recommendedName>
</protein>
<evidence type="ECO:0000256" key="4">
    <source>
        <dbReference type="ARBA" id="ARBA00011233"/>
    </source>
</evidence>
<feature type="repeat" description="Lumazine-binding" evidence="11">
    <location>
        <begin position="27"/>
        <end position="122"/>
    </location>
</feature>
<dbReference type="NCBIfam" id="NF009566">
    <property type="entry name" value="PRK13020.1"/>
    <property type="match status" value="1"/>
</dbReference>
<dbReference type="FunFam" id="2.40.30.20:FF:000003">
    <property type="entry name" value="Riboflavin synthase, alpha subunit"/>
    <property type="match status" value="1"/>
</dbReference>